<feature type="domain" description="LamG-like jellyroll fold" evidence="3">
    <location>
        <begin position="430"/>
        <end position="584"/>
    </location>
</feature>
<dbReference type="SMART" id="SM00560">
    <property type="entry name" value="LamGL"/>
    <property type="match status" value="1"/>
</dbReference>
<dbReference type="SUPFAM" id="SSF49899">
    <property type="entry name" value="Concanavalin A-like lectins/glucanases"/>
    <property type="match status" value="2"/>
</dbReference>
<organism evidence="4 5">
    <name type="scientific">Phytophthora rubi</name>
    <dbReference type="NCBI Taxonomy" id="129364"/>
    <lineage>
        <taxon>Eukaryota</taxon>
        <taxon>Sar</taxon>
        <taxon>Stramenopiles</taxon>
        <taxon>Oomycota</taxon>
        <taxon>Peronosporomycetes</taxon>
        <taxon>Peronosporales</taxon>
        <taxon>Peronosporaceae</taxon>
        <taxon>Phytophthora</taxon>
    </lineage>
</organism>
<dbReference type="EMBL" id="QXFT01003385">
    <property type="protein sequence ID" value="KAE9286362.1"/>
    <property type="molecule type" value="Genomic_DNA"/>
</dbReference>
<dbReference type="Proteomes" id="UP000434957">
    <property type="component" value="Unassembled WGS sequence"/>
</dbReference>
<evidence type="ECO:0000313" key="5">
    <source>
        <dbReference type="Proteomes" id="UP000434957"/>
    </source>
</evidence>
<evidence type="ECO:0000259" key="3">
    <source>
        <dbReference type="SMART" id="SM00560"/>
    </source>
</evidence>
<keyword evidence="5" id="KW-1185">Reference proteome</keyword>
<reference evidence="4 5" key="1">
    <citation type="submission" date="2018-08" db="EMBL/GenBank/DDBJ databases">
        <title>Genomic investigation of the strawberry pathogen Phytophthora fragariae indicates pathogenicity is determined by transcriptional variation in three key races.</title>
        <authorList>
            <person name="Adams T.M."/>
            <person name="Armitage A.D."/>
            <person name="Sobczyk M.K."/>
            <person name="Bates H.J."/>
            <person name="Dunwell J.M."/>
            <person name="Nellist C.F."/>
            <person name="Harrison R.J."/>
        </authorList>
    </citation>
    <scope>NUCLEOTIDE SEQUENCE [LARGE SCALE GENOMIC DNA]</scope>
    <source>
        <strain evidence="4 5">SCRP333</strain>
    </source>
</reference>
<evidence type="ECO:0000313" key="4">
    <source>
        <dbReference type="EMBL" id="KAE9286362.1"/>
    </source>
</evidence>
<comment type="caution">
    <text evidence="4">The sequence shown here is derived from an EMBL/GenBank/DDBJ whole genome shotgun (WGS) entry which is preliminary data.</text>
</comment>
<keyword evidence="1" id="KW-0732">Signal</keyword>
<dbReference type="InterPro" id="IPR036047">
    <property type="entry name" value="F-box-like_dom_sf"/>
</dbReference>
<dbReference type="InterPro" id="IPR006558">
    <property type="entry name" value="LamG-like"/>
</dbReference>
<name>A0A6A4CBA9_9STRA</name>
<sequence length="649" mass="73314">METLSAPAVTCVCSFLTGLDALSLSHCSSFWLKQLDASLLWQSRVPALSDALHAAAYKALYQRTRSLGFTGLAISDTLASCASDSYSYIRVSSNAGKPLQLSRLRDTNFSFDLWFALLPQDPDEAYTGGILYGLQSVQVESRNWPQFHQQFVLISATGDLYCSVLDHRPVVKSGLQIGRWYHLALSYDCTSKRQEVYLDGAKIRSDTGALHRELQFLKHEQVGTGCITANGLEFPKPGYLGWYGFHGLIDEFRVWGDVLTEGDVAELARGQNAVDKAMLGTLKSSGRVPRGVRWNVCEVRCSRPLEGRQVEMAKCSSRRRIAVVRPEQLPADTIAMLCSYLTGFDAFNLSHTNFWWMQHLADGSQWQKTARSNENGVTPWKERYMLSRSMLFRGLQSDNGRQVDSYAYLTYAGRGQRRRSQFRLAFLGSESFSLDVWFSLLPASDGRQFEGIIYGLQSASRESRQWPYYHQQFVLVSSTGDLYCSVLDSRPVVASNLESNRWYHVALTYDNEQQRQDVYLDGKKIHSTTGALHDEWGYLSHEQVGTGCITAGGLNFPRPKYLGWYGFHGVIDEFRIWSGALSQDEVSELALGESRENDITYSLSQIHNKTCIRRDLTSWPRPTNFSVVGTRQGCRFCRNDEEWDAAFDA</sequence>
<dbReference type="InterPro" id="IPR013320">
    <property type="entry name" value="ConA-like_dom_sf"/>
</dbReference>
<evidence type="ECO:0000256" key="1">
    <source>
        <dbReference type="ARBA" id="ARBA00022729"/>
    </source>
</evidence>
<dbReference type="Gene3D" id="2.60.120.200">
    <property type="match status" value="2"/>
</dbReference>
<evidence type="ECO:0000256" key="2">
    <source>
        <dbReference type="ARBA" id="ARBA00023157"/>
    </source>
</evidence>
<gene>
    <name evidence="4" type="ORF">PR003_g26340</name>
</gene>
<accession>A0A6A4CBA9</accession>
<protein>
    <recommendedName>
        <fullName evidence="3">LamG-like jellyroll fold domain-containing protein</fullName>
    </recommendedName>
</protein>
<keyword evidence="2" id="KW-1015">Disulfide bond</keyword>
<dbReference type="AlphaFoldDB" id="A0A6A4CBA9"/>
<proteinExistence type="predicted"/>
<dbReference type="Pfam" id="PF13385">
    <property type="entry name" value="Laminin_G_3"/>
    <property type="match status" value="2"/>
</dbReference>
<dbReference type="SUPFAM" id="SSF81383">
    <property type="entry name" value="F-box domain"/>
    <property type="match status" value="1"/>
</dbReference>